<organism evidence="4 5">
    <name type="scientific">Reichenbachiella ulvae</name>
    <dbReference type="NCBI Taxonomy" id="2980104"/>
    <lineage>
        <taxon>Bacteria</taxon>
        <taxon>Pseudomonadati</taxon>
        <taxon>Bacteroidota</taxon>
        <taxon>Cytophagia</taxon>
        <taxon>Cytophagales</taxon>
        <taxon>Reichenbachiellaceae</taxon>
        <taxon>Reichenbachiella</taxon>
    </lineage>
</organism>
<comment type="caution">
    <text evidence="4">The sequence shown here is derived from an EMBL/GenBank/DDBJ whole genome shotgun (WGS) entry which is preliminary data.</text>
</comment>
<dbReference type="EMBL" id="JAOYOD010000001">
    <property type="protein sequence ID" value="MCV9387349.1"/>
    <property type="molecule type" value="Genomic_DNA"/>
</dbReference>
<evidence type="ECO:0000313" key="5">
    <source>
        <dbReference type="Proteomes" id="UP001300692"/>
    </source>
</evidence>
<dbReference type="Proteomes" id="UP001300692">
    <property type="component" value="Unassembled WGS sequence"/>
</dbReference>
<reference evidence="4 5" key="1">
    <citation type="submission" date="2022-10" db="EMBL/GenBank/DDBJ databases">
        <title>Comparative genomics and taxonomic characterization of three novel marine species of genus Reichenbachiella exhibiting antioxidant and polysaccharide degradation activities.</title>
        <authorList>
            <person name="Muhammad N."/>
            <person name="Lee Y.-J."/>
            <person name="Ko J."/>
            <person name="Kim S.-G."/>
        </authorList>
    </citation>
    <scope>NUCLEOTIDE SEQUENCE [LARGE SCALE GENOMIC DNA]</scope>
    <source>
        <strain evidence="4 5">ABR2-5</strain>
    </source>
</reference>
<evidence type="ECO:0000313" key="4">
    <source>
        <dbReference type="EMBL" id="MCV9387349.1"/>
    </source>
</evidence>
<evidence type="ECO:0000256" key="2">
    <source>
        <dbReference type="ARBA" id="ARBA00022801"/>
    </source>
</evidence>
<dbReference type="PANTHER" id="PTHR43695">
    <property type="entry name" value="PUTATIVE (AFU_ORTHOLOGUE AFUA_2G17250)-RELATED"/>
    <property type="match status" value="1"/>
</dbReference>
<dbReference type="InterPro" id="IPR037459">
    <property type="entry name" value="RhgT-like"/>
</dbReference>
<evidence type="ECO:0000256" key="1">
    <source>
        <dbReference type="ARBA" id="ARBA00008668"/>
    </source>
</evidence>
<keyword evidence="5" id="KW-1185">Reference proteome</keyword>
<proteinExistence type="inferred from homology"/>
<gene>
    <name evidence="4" type="ORF">N7U62_11785</name>
</gene>
<dbReference type="RefSeq" id="WP_264138174.1">
    <property type="nucleotide sequence ID" value="NZ_JAOYOD010000001.1"/>
</dbReference>
<dbReference type="Pfam" id="PF13472">
    <property type="entry name" value="Lipase_GDSL_2"/>
    <property type="match status" value="1"/>
</dbReference>
<feature type="domain" description="SGNH hydrolase-type esterase" evidence="3">
    <location>
        <begin position="28"/>
        <end position="233"/>
    </location>
</feature>
<dbReference type="SUPFAM" id="SSF52266">
    <property type="entry name" value="SGNH hydrolase"/>
    <property type="match status" value="1"/>
</dbReference>
<accession>A0ABT3CUV3</accession>
<comment type="similarity">
    <text evidence="1">Belongs to the 'GDSL' lipolytic enzyme family.</text>
</comment>
<dbReference type="PANTHER" id="PTHR43695:SF1">
    <property type="entry name" value="RHAMNOGALACTURONAN ACETYLESTERASE"/>
    <property type="match status" value="1"/>
</dbReference>
<dbReference type="Gene3D" id="3.40.50.1110">
    <property type="entry name" value="SGNH hydrolase"/>
    <property type="match status" value="1"/>
</dbReference>
<dbReference type="InterPro" id="IPR036514">
    <property type="entry name" value="SGNH_hydro_sf"/>
</dbReference>
<protein>
    <submittedName>
        <fullName evidence="4">Rhamnogalacturonan acetylesterase</fullName>
    </submittedName>
</protein>
<keyword evidence="2" id="KW-0378">Hydrolase</keyword>
<evidence type="ECO:0000259" key="3">
    <source>
        <dbReference type="Pfam" id="PF13472"/>
    </source>
</evidence>
<dbReference type="InterPro" id="IPR013830">
    <property type="entry name" value="SGNH_hydro"/>
</dbReference>
<name>A0ABT3CUV3_9BACT</name>
<dbReference type="CDD" id="cd01821">
    <property type="entry name" value="Rhamnogalacturan_acetylesterase_like"/>
    <property type="match status" value="1"/>
</dbReference>
<sequence length="256" mass="28400">MTLLSKILTIALLFVGLVPPEKPTVYLVGDSTVRCGSGKGGGGLWGWGSFLSDELDTTKVSVVNKAMGGRSSRTYIQEGRWNDVHDQLQEGDYVIIQFGHNDSGPVNDDFRARGTIKGNGEETEEIDNILTKRREIVKSYGWYIRKYVADTKAKGAIPIVCSLVARNIWEDGKITRNTNDYTQWAKEAAEMEGAYFIDLNDLVATKYEELGQDYVTKKLFIEDHTHTNKAGAKINAELVSEAIKKLEDCGLSALVK</sequence>